<dbReference type="Gene3D" id="3.30.450.20">
    <property type="entry name" value="PAS domain"/>
    <property type="match status" value="1"/>
</dbReference>
<dbReference type="Pfam" id="PF01590">
    <property type="entry name" value="GAF"/>
    <property type="match status" value="1"/>
</dbReference>
<reference evidence="2 3" key="1">
    <citation type="submission" date="2019-11" db="EMBL/GenBank/DDBJ databases">
        <title>Pedobacter sp. HMF7056 Genome sequencing and assembly.</title>
        <authorList>
            <person name="Kang H."/>
            <person name="Kim H."/>
            <person name="Joh K."/>
        </authorList>
    </citation>
    <scope>NUCLEOTIDE SEQUENCE [LARGE SCALE GENOMIC DNA]</scope>
    <source>
        <strain evidence="2 3">HMF7056</strain>
    </source>
</reference>
<dbReference type="Proteomes" id="UP000451233">
    <property type="component" value="Unassembled WGS sequence"/>
</dbReference>
<accession>A0A7K1XZ54</accession>
<dbReference type="SMART" id="SM00065">
    <property type="entry name" value="GAF"/>
    <property type="match status" value="1"/>
</dbReference>
<dbReference type="AlphaFoldDB" id="A0A7K1XZ54"/>
<dbReference type="NCBIfam" id="TIGR00229">
    <property type="entry name" value="sensory_box"/>
    <property type="match status" value="1"/>
</dbReference>
<protein>
    <submittedName>
        <fullName evidence="2">GAF domain-containing protein</fullName>
    </submittedName>
</protein>
<evidence type="ECO:0000259" key="1">
    <source>
        <dbReference type="PROSITE" id="PS50113"/>
    </source>
</evidence>
<dbReference type="Pfam" id="PF08448">
    <property type="entry name" value="PAS_4"/>
    <property type="match status" value="1"/>
</dbReference>
<dbReference type="InterPro" id="IPR035965">
    <property type="entry name" value="PAS-like_dom_sf"/>
</dbReference>
<dbReference type="PROSITE" id="PS50113">
    <property type="entry name" value="PAC"/>
    <property type="match status" value="1"/>
</dbReference>
<dbReference type="InterPro" id="IPR000014">
    <property type="entry name" value="PAS"/>
</dbReference>
<dbReference type="InterPro" id="IPR029016">
    <property type="entry name" value="GAF-like_dom_sf"/>
</dbReference>
<dbReference type="InterPro" id="IPR013656">
    <property type="entry name" value="PAS_4"/>
</dbReference>
<dbReference type="InterPro" id="IPR003018">
    <property type="entry name" value="GAF"/>
</dbReference>
<evidence type="ECO:0000313" key="3">
    <source>
        <dbReference type="Proteomes" id="UP000451233"/>
    </source>
</evidence>
<gene>
    <name evidence="2" type="ORF">GS398_11955</name>
</gene>
<sequence>MKLDIDREKELQEIVELVARICGTPTALITLIAEDLQHIKFKIGFDKSTTRRQDAFCNHVIEQKGVMIVPDATKDLRFVDNTLVTGHPNIRFYAGAPLTTSDGHSLGSLCVIDREPRELSPLQEQMLAALAKQVIQLLEFDASVQILKQQFIDARESENKLRSFFESSSSCHLLLNRDMEIVVFNKAVENFLRAVKDAELRTGAKMIDFIDPSLIPVFHKNFKKALAGKVTTIERMVDYKHGKMWWSITFDPARNAAGEIIGVSYHASDITRRVEKEKQVQAQNDSLRHIAFMQSHELRRPVASISGIMNLIKAGNYGADKELYQLMEAAVNELDEKIKLIVNETLPAN</sequence>
<dbReference type="EMBL" id="WVHS01000002">
    <property type="protein sequence ID" value="MXV16019.1"/>
    <property type="molecule type" value="Genomic_DNA"/>
</dbReference>
<dbReference type="RefSeq" id="WP_160906978.1">
    <property type="nucleotide sequence ID" value="NZ_WVHS01000002.1"/>
</dbReference>
<dbReference type="SUPFAM" id="SSF47384">
    <property type="entry name" value="Homodimeric domain of signal transducing histidine kinase"/>
    <property type="match status" value="1"/>
</dbReference>
<dbReference type="PANTHER" id="PTHR43102:SF2">
    <property type="entry name" value="GAF DOMAIN-CONTAINING PROTEIN"/>
    <property type="match status" value="1"/>
</dbReference>
<evidence type="ECO:0000313" key="2">
    <source>
        <dbReference type="EMBL" id="MXV16019.1"/>
    </source>
</evidence>
<dbReference type="InterPro" id="IPR036097">
    <property type="entry name" value="HisK_dim/P_sf"/>
</dbReference>
<dbReference type="SUPFAM" id="SSF55781">
    <property type="entry name" value="GAF domain-like"/>
    <property type="match status" value="1"/>
</dbReference>
<dbReference type="Gene3D" id="3.30.450.40">
    <property type="match status" value="1"/>
</dbReference>
<feature type="domain" description="PAC" evidence="1">
    <location>
        <begin position="231"/>
        <end position="282"/>
    </location>
</feature>
<comment type="caution">
    <text evidence="2">The sequence shown here is derived from an EMBL/GenBank/DDBJ whole genome shotgun (WGS) entry which is preliminary data.</text>
</comment>
<dbReference type="PANTHER" id="PTHR43102">
    <property type="entry name" value="SLR1143 PROTEIN"/>
    <property type="match status" value="1"/>
</dbReference>
<organism evidence="2 3">
    <name type="scientific">Hufsiella ginkgonis</name>
    <dbReference type="NCBI Taxonomy" id="2695274"/>
    <lineage>
        <taxon>Bacteria</taxon>
        <taxon>Pseudomonadati</taxon>
        <taxon>Bacteroidota</taxon>
        <taxon>Sphingobacteriia</taxon>
        <taxon>Sphingobacteriales</taxon>
        <taxon>Sphingobacteriaceae</taxon>
        <taxon>Hufsiella</taxon>
    </lineage>
</organism>
<dbReference type="InterPro" id="IPR000700">
    <property type="entry name" value="PAS-assoc_C"/>
</dbReference>
<name>A0A7K1XZ54_9SPHI</name>
<dbReference type="SUPFAM" id="SSF55785">
    <property type="entry name" value="PYP-like sensor domain (PAS domain)"/>
    <property type="match status" value="1"/>
</dbReference>
<dbReference type="GO" id="GO:0000155">
    <property type="term" value="F:phosphorelay sensor kinase activity"/>
    <property type="evidence" value="ECO:0007669"/>
    <property type="project" value="InterPro"/>
</dbReference>
<keyword evidence="3" id="KW-1185">Reference proteome</keyword>
<proteinExistence type="predicted"/>